<evidence type="ECO:0000313" key="2">
    <source>
        <dbReference type="Proteomes" id="UP001143543"/>
    </source>
</evidence>
<comment type="caution">
    <text evidence="1">The sequence shown here is derived from an EMBL/GenBank/DDBJ whole genome shotgun (WGS) entry which is preliminary data.</text>
</comment>
<dbReference type="EMBL" id="BRVO01000003">
    <property type="protein sequence ID" value="GLB50119.1"/>
    <property type="molecule type" value="Genomic_DNA"/>
</dbReference>
<dbReference type="RefSeq" id="WP_281765754.1">
    <property type="nucleotide sequence ID" value="NZ_BRVO01000003.1"/>
</dbReference>
<dbReference type="InterPro" id="IPR026341">
    <property type="entry name" value="T9SS_type_B"/>
</dbReference>
<reference evidence="1" key="1">
    <citation type="submission" date="2022-07" db="EMBL/GenBank/DDBJ databases">
        <title>Taxonomy of Novel Oxalotrophic and Methylotrophic Bacteria.</title>
        <authorList>
            <person name="Sahin N."/>
            <person name="Tani A."/>
        </authorList>
    </citation>
    <scope>NUCLEOTIDE SEQUENCE</scope>
    <source>
        <strain evidence="1">Y10</strain>
    </source>
</reference>
<proteinExistence type="predicted"/>
<gene>
    <name evidence="1" type="ORF">Y10_24870</name>
</gene>
<organism evidence="1 2">
    <name type="scientific">Neptunitalea lumnitzerae</name>
    <dbReference type="NCBI Taxonomy" id="2965509"/>
    <lineage>
        <taxon>Bacteria</taxon>
        <taxon>Pseudomonadati</taxon>
        <taxon>Bacteroidota</taxon>
        <taxon>Flavobacteriia</taxon>
        <taxon>Flavobacteriales</taxon>
        <taxon>Flavobacteriaceae</taxon>
        <taxon>Neptunitalea</taxon>
    </lineage>
</organism>
<evidence type="ECO:0000313" key="1">
    <source>
        <dbReference type="EMBL" id="GLB50119.1"/>
    </source>
</evidence>
<dbReference type="Proteomes" id="UP001143543">
    <property type="component" value="Unassembled WGS sequence"/>
</dbReference>
<dbReference type="Pfam" id="PF13585">
    <property type="entry name" value="CHU_C"/>
    <property type="match status" value="1"/>
</dbReference>
<keyword evidence="2" id="KW-1185">Reference proteome</keyword>
<dbReference type="NCBIfam" id="TIGR04131">
    <property type="entry name" value="Bac_Flav_CTERM"/>
    <property type="match status" value="1"/>
</dbReference>
<sequence>MGKNTFRGFYMLLLLSVFGVEIGFSQCPTVVESTQSFCDTQDATISDLSAVDNGGGVQWYASPTSSAPLIGANSLQDGVTYYVDDTTGSCGTRGAVTVEIYGPPEVVNFQGFCITSSVDPIPTLADVYVDGVNVQWYDAAVGGTALPMSTTLVNNTVYYATQSPDGSCESTSVGVLVYFVDVALVPVGNTEQYFCEDSSNPPTIGDLVVSGDSNWYETETSTTPLAETTVLVDGETYYSTNVAPPCESDERLPVTVTIYPQNEAGEGADVIICEADIAGTGTVDLFAELTGTPESGGTWSGPLPVTGGVVDITSMTAGDTFDFTYSVSNSVNCPTDTSVVSIIIPGNPNSGIDNSVSLCSYDTPINLWDLLGGSPMTGGVWSPTLTSGTGVFDPAVDAPGVYTYTVTSPGSCSQSSSGVSVDVVYDVSSGSYTGSQDLCAVSGDVDLFDFLDGSEDAGGVWSDNGGNAVTNPIDVSSFSNGNYTYTYTVTNACFSSATDITFEISVPITSGVFTTTAEVCVLDGTFDLFTLLDGSQDMTGSWEDSSGNPVSNVIDISTFATGIYDYEYSVENVCGTSSTTVSVSVFNPPNAGTFTGAVVNCSTTGQFDLSTLLDGTQDTGGTWLDSTNTPIVNPIDVANYAAGSYTYTYSVTNVCGNDTEDVTIVFPEDPDAGTNSTFDICITSASADLFTLLGGTPDSGGVWSPALSSGTNIFDPSVDTSGTYTYTVTSSGGCLQSSASVVVTVHDVPHSGVYTGSVDICNNTGNFDLFTLLDGSEDAGGQWYDSSNNAVANAVALASLSIGNHTYTYSVTNFCNTVSTDVTFNVQESITAGVFGGVQNVCVTAGTFDLFDLLDGSQAAGGQWTDASNNVISNIVDISSFVDGVYSYTYSVSNSCGSDDTAVSLAVFTAPSSGVFTGIQENCTTAGVYDLFDLLDGTQDTGGTWYDSSNTAVNSNVDVSGYSSGTYDFIYEVTNVCGTESTTVTLMFPDTPDAGTDGTVAFCPADTGADLFNSLGGSPETGGVWSPALASGTGFYDPTVDAPGVYTYTVTTSGGCLQNSATVTVSILPLANSGTATGIQQACANNGTFDLFTLLDGTQDAGGTWYNIDGVAVTNPLNILSLVEASYTYTYTVSSACDTSSTDVTVEIFNNPSSGTFTGSQLVCPSDITFDLYALLDGSEEDYGTWIDGANNVVTNPIDVSLLTSGTYEYTYSVLNVCGTSATQVSFEVPNLPDAGLDSTFNICPNSPPVDLLVNLGGTPETGGVWSPALASGTNTFDPSVDAEGIYTYTVSSAGNCFQASAQMEVIFDPLPNSGVFAGPLDVCPSAVTFDLETLLDGSQDAGGTWTVASTTSVVSNPLDVSGFTSGTYSYDYTVSNICADSVTTVNFVVPDLPDAGGNSAVEFCITGASDDLFNYLAGTPETGGTWSPALASGTGVFDPSVDAAGVYTYTVTSAGGCFQNSAEVLVNVSSEVPHAGIFTGIEDVCINSGTFDLMTLLSGSSTNAGTWVETSTGNIITNPLDVSSFSTGVYTYTYQILNSCGVSEQDVQINVLGDIQFDNSSIAIQSPVCYEGDAEVTLTNTNMIDGVYDIYYTLSGANNQPSQSIPVTMTGGSGTFYLPGTTDLINEGTTTITIDAVDFVSINGCNFTVVGVSADIEVVPLIDISSNQLSADNICFGEDVIVLLSGTNLVDGTYEIEYLLETTGSTATYTVTVVVAGGDATIIIPAANVPIEDDAYLFEITAITNLDLGCANLNENAATIFDVYPSSGINYLATKLEAEDTCINSEGYITIINNTVADGNYEVSYDLSGATIYSATNVSVTFVNGSALLTIPEGILTSGGTVTFSITSMIVDDLLCPVTFTDIFQVDFEVIQGEAPVLMDEGNIFCSQDFPVIRVSDLNNNLEAPVDNVLWYTTIDGTTPLDNDAVLTENQTVYGVYVMYAICSAVERLQVTIEVDFCDIIIPDGFSPNNDGVNETFDIKDLRLYYPDFKIEIFNRYGNILYRGDYNTPNWSGNATEGGVIIGDNKVPAGVYFFILELHDEENRVIQGRLYLNR</sequence>
<accession>A0ABQ5ML58</accession>
<protein>
    <recommendedName>
        <fullName evidence="3">Gliding motility-associated C-terminal domain-containing protein</fullName>
    </recommendedName>
</protein>
<evidence type="ECO:0008006" key="3">
    <source>
        <dbReference type="Google" id="ProtNLM"/>
    </source>
</evidence>
<name>A0ABQ5ML58_9FLAO</name>